<evidence type="ECO:0000256" key="2">
    <source>
        <dbReference type="ARBA" id="ARBA00023054"/>
    </source>
</evidence>
<evidence type="ECO:0000313" key="6">
    <source>
        <dbReference type="EMBL" id="KAG0258244.1"/>
    </source>
</evidence>
<dbReference type="EMBL" id="JAAAJB010000332">
    <property type="protein sequence ID" value="KAG0258244.1"/>
    <property type="molecule type" value="Genomic_DNA"/>
</dbReference>
<dbReference type="GO" id="GO:0031083">
    <property type="term" value="C:BLOC-1 complex"/>
    <property type="evidence" value="ECO:0007669"/>
    <property type="project" value="InterPro"/>
</dbReference>
<dbReference type="Proteomes" id="UP000807716">
    <property type="component" value="Unassembled WGS sequence"/>
</dbReference>
<dbReference type="Pfam" id="PF14712">
    <property type="entry name" value="Snapin_Pallidin"/>
    <property type="match status" value="1"/>
</dbReference>
<keyword evidence="7" id="KW-1185">Reference proteome</keyword>
<dbReference type="GO" id="GO:0006886">
    <property type="term" value="P:intracellular protein transport"/>
    <property type="evidence" value="ECO:0007669"/>
    <property type="project" value="InterPro"/>
</dbReference>
<feature type="region of interest" description="Disordered" evidence="5">
    <location>
        <begin position="1"/>
        <end position="127"/>
    </location>
</feature>
<dbReference type="InterPro" id="IPR028119">
    <property type="entry name" value="Snapin/Pallidin/Snn1"/>
</dbReference>
<evidence type="ECO:0000256" key="1">
    <source>
        <dbReference type="ARBA" id="ARBA00006111"/>
    </source>
</evidence>
<keyword evidence="2 4" id="KW-0175">Coiled coil</keyword>
<gene>
    <name evidence="6" type="ORF">DFQ27_004753</name>
</gene>
<dbReference type="AlphaFoldDB" id="A0A9P6Q442"/>
<dbReference type="GO" id="GO:0099078">
    <property type="term" value="C:BORC complex"/>
    <property type="evidence" value="ECO:0007669"/>
    <property type="project" value="TreeGrafter"/>
</dbReference>
<name>A0A9P6Q442_9FUNG</name>
<dbReference type="OrthoDB" id="5399166at2759"/>
<protein>
    <recommendedName>
        <fullName evidence="3">Biogenesis of lysosome-related organelles complex 1 subunit 7</fullName>
    </recommendedName>
</protein>
<comment type="similarity">
    <text evidence="1">Belongs to the SNAPIN family.</text>
</comment>
<feature type="compositionally biased region" description="Basic and acidic residues" evidence="5">
    <location>
        <begin position="1"/>
        <end position="10"/>
    </location>
</feature>
<comment type="caution">
    <text evidence="6">The sequence shown here is derived from an EMBL/GenBank/DDBJ whole genome shotgun (WGS) entry which is preliminary data.</text>
</comment>
<sequence length="229" mass="24697">MSFFKRDRDLSAYPQPVLVTPDPKTRENNGDGNGDDIAKEVAEAASTSIHDSDRLAGPTATAATTQAKGKDGADAAANTRFKGGEESTPDSLGSLAQQTSATAQGGEGEGEGGESLQDKDHQDAEAAFQDTQDQMAWTDGIMSVIGPVIQEMDFNIVSVRKSQVELEKEIERLTAELQLFMDSAATPPEVEPAIRKLTMARKQIIAASTTLRTVQDRVDRMCVQVQRKR</sequence>
<reference evidence="6" key="1">
    <citation type="journal article" date="2020" name="Fungal Divers.">
        <title>Resolving the Mortierellaceae phylogeny through synthesis of multi-gene phylogenetics and phylogenomics.</title>
        <authorList>
            <person name="Vandepol N."/>
            <person name="Liber J."/>
            <person name="Desiro A."/>
            <person name="Na H."/>
            <person name="Kennedy M."/>
            <person name="Barry K."/>
            <person name="Grigoriev I.V."/>
            <person name="Miller A.N."/>
            <person name="O'Donnell K."/>
            <person name="Stajich J.E."/>
            <person name="Bonito G."/>
        </authorList>
    </citation>
    <scope>NUCLEOTIDE SEQUENCE</scope>
    <source>
        <strain evidence="6">BC1065</strain>
    </source>
</reference>
<dbReference type="GO" id="GO:0032418">
    <property type="term" value="P:lysosome localization"/>
    <property type="evidence" value="ECO:0007669"/>
    <property type="project" value="TreeGrafter"/>
</dbReference>
<dbReference type="InterPro" id="IPR017246">
    <property type="entry name" value="Snapin"/>
</dbReference>
<accession>A0A9P6Q442</accession>
<evidence type="ECO:0000256" key="5">
    <source>
        <dbReference type="SAM" id="MobiDB-lite"/>
    </source>
</evidence>
<evidence type="ECO:0000256" key="4">
    <source>
        <dbReference type="SAM" id="Coils"/>
    </source>
</evidence>
<proteinExistence type="inferred from homology"/>
<evidence type="ECO:0000313" key="7">
    <source>
        <dbReference type="Proteomes" id="UP000807716"/>
    </source>
</evidence>
<evidence type="ECO:0000256" key="3">
    <source>
        <dbReference type="ARBA" id="ARBA00033330"/>
    </source>
</evidence>
<feature type="coiled-coil region" evidence="4">
    <location>
        <begin position="156"/>
        <end position="183"/>
    </location>
</feature>
<dbReference type="GO" id="GO:0000149">
    <property type="term" value="F:SNARE binding"/>
    <property type="evidence" value="ECO:0007669"/>
    <property type="project" value="TreeGrafter"/>
</dbReference>
<dbReference type="PANTHER" id="PTHR31305:SF2">
    <property type="entry name" value="SNARE-ASSOCIATED PROTEIN SNAPIN"/>
    <property type="match status" value="1"/>
</dbReference>
<dbReference type="PANTHER" id="PTHR31305">
    <property type="entry name" value="SNARE-ASSOCIATED PROTEIN SNAPIN"/>
    <property type="match status" value="1"/>
</dbReference>
<organism evidence="6 7">
    <name type="scientific">Actinomortierella ambigua</name>
    <dbReference type="NCBI Taxonomy" id="1343610"/>
    <lineage>
        <taxon>Eukaryota</taxon>
        <taxon>Fungi</taxon>
        <taxon>Fungi incertae sedis</taxon>
        <taxon>Mucoromycota</taxon>
        <taxon>Mortierellomycotina</taxon>
        <taxon>Mortierellomycetes</taxon>
        <taxon>Mortierellales</taxon>
        <taxon>Mortierellaceae</taxon>
        <taxon>Actinomortierella</taxon>
    </lineage>
</organism>
<feature type="compositionally biased region" description="Polar residues" evidence="5">
    <location>
        <begin position="89"/>
        <end position="103"/>
    </location>
</feature>